<dbReference type="Pfam" id="PF01590">
    <property type="entry name" value="GAF"/>
    <property type="match status" value="1"/>
</dbReference>
<dbReference type="Pfam" id="PF02518">
    <property type="entry name" value="HATPase_c"/>
    <property type="match status" value="1"/>
</dbReference>
<dbReference type="Gene3D" id="3.30.450.40">
    <property type="match status" value="1"/>
</dbReference>
<keyword evidence="4" id="KW-0175">Coiled coil</keyword>
<feature type="domain" description="GAF" evidence="5">
    <location>
        <begin position="2"/>
        <end position="144"/>
    </location>
</feature>
<keyword evidence="3" id="KW-0902">Two-component regulatory system</keyword>
<dbReference type="Gene3D" id="1.20.5.1930">
    <property type="match status" value="1"/>
</dbReference>
<dbReference type="PANTHER" id="PTHR24421">
    <property type="entry name" value="NITRATE/NITRITE SENSOR PROTEIN NARX-RELATED"/>
    <property type="match status" value="1"/>
</dbReference>
<dbReference type="PANTHER" id="PTHR24421:SF56">
    <property type="entry name" value="OXYGEN SENSOR HISTIDINE KINASE RESPONSE REGULATOR DOST"/>
    <property type="match status" value="1"/>
</dbReference>
<dbReference type="InterPro" id="IPR029016">
    <property type="entry name" value="GAF-like_dom_sf"/>
</dbReference>
<dbReference type="SUPFAM" id="SSF55874">
    <property type="entry name" value="ATPase domain of HSP90 chaperone/DNA topoisomerase II/histidine kinase"/>
    <property type="match status" value="1"/>
</dbReference>
<comment type="caution">
    <text evidence="6">The sequence shown here is derived from an EMBL/GenBank/DDBJ whole genome shotgun (WGS) entry which is preliminary data.</text>
</comment>
<evidence type="ECO:0000256" key="2">
    <source>
        <dbReference type="ARBA" id="ARBA00022777"/>
    </source>
</evidence>
<dbReference type="InterPro" id="IPR050482">
    <property type="entry name" value="Sensor_HK_TwoCompSys"/>
</dbReference>
<dbReference type="InterPro" id="IPR003594">
    <property type="entry name" value="HATPase_dom"/>
</dbReference>
<feature type="coiled-coil region" evidence="4">
    <location>
        <begin position="129"/>
        <end position="156"/>
    </location>
</feature>
<evidence type="ECO:0000256" key="1">
    <source>
        <dbReference type="ARBA" id="ARBA00022679"/>
    </source>
</evidence>
<keyword evidence="1" id="KW-0808">Transferase</keyword>
<accession>A0ABS4Q521</accession>
<reference evidence="6 7" key="1">
    <citation type="submission" date="2021-03" db="EMBL/GenBank/DDBJ databases">
        <title>Sequencing the genomes of 1000 actinobacteria strains.</title>
        <authorList>
            <person name="Klenk H.-P."/>
        </authorList>
    </citation>
    <scope>NUCLEOTIDE SEQUENCE [LARGE SCALE GENOMIC DNA]</scope>
    <source>
        <strain evidence="6 7">DSM 45510</strain>
    </source>
</reference>
<protein>
    <submittedName>
        <fullName evidence="6">Signal transduction histidine kinase</fullName>
    </submittedName>
</protein>
<dbReference type="SMART" id="SM00065">
    <property type="entry name" value="GAF"/>
    <property type="match status" value="1"/>
</dbReference>
<dbReference type="InterPro" id="IPR036890">
    <property type="entry name" value="HATPase_C_sf"/>
</dbReference>
<gene>
    <name evidence="6" type="ORF">JOM49_008307</name>
</gene>
<dbReference type="SUPFAM" id="SSF55781">
    <property type="entry name" value="GAF domain-like"/>
    <property type="match status" value="1"/>
</dbReference>
<dbReference type="Proteomes" id="UP000741013">
    <property type="component" value="Unassembled WGS sequence"/>
</dbReference>
<dbReference type="GO" id="GO:0016301">
    <property type="term" value="F:kinase activity"/>
    <property type="evidence" value="ECO:0007669"/>
    <property type="project" value="UniProtKB-KW"/>
</dbReference>
<dbReference type="EMBL" id="JAGGMS010000001">
    <property type="protein sequence ID" value="MBP2186781.1"/>
    <property type="molecule type" value="Genomic_DNA"/>
</dbReference>
<dbReference type="InterPro" id="IPR003018">
    <property type="entry name" value="GAF"/>
</dbReference>
<evidence type="ECO:0000313" key="7">
    <source>
        <dbReference type="Proteomes" id="UP000741013"/>
    </source>
</evidence>
<sequence length="344" mass="36596">MTEGEVLRLVVVRARELLGADHTLLVLPDDGALAEAVEALVVIAAAGPAADGFDGRRLPLSRTIGGAVFRSGKARRALSPGAGLDDRFGPALAVPLRAGDEVSGVLIALRDKGGEPFEANRVPVAEGVAEQAALAVRTAREQLHQYELDLLNERDRIARELHDHVIQRVFAVGLSLQSIRHRAESPELRRRLGECVEDLQEVVREIRGTIFDLHGDPEGATWLRRRLQQVIGELVEDSGMRSVVRMTGPLSVVPPDLAEHAEAVVREAVRNTVRHAGAKTVTVAVAVENELSIGVSDDGAGIAPELIHSGLAALAARAADAGGTLHVQASPEGGTRLLWSVPLP</sequence>
<name>A0ABS4Q521_9PSEU</name>
<dbReference type="RefSeq" id="WP_209670086.1">
    <property type="nucleotide sequence ID" value="NZ_JAGGMS010000001.1"/>
</dbReference>
<dbReference type="InterPro" id="IPR011712">
    <property type="entry name" value="Sig_transdc_His_kin_sub3_dim/P"/>
</dbReference>
<evidence type="ECO:0000259" key="5">
    <source>
        <dbReference type="SMART" id="SM00065"/>
    </source>
</evidence>
<evidence type="ECO:0000256" key="4">
    <source>
        <dbReference type="SAM" id="Coils"/>
    </source>
</evidence>
<organism evidence="6 7">
    <name type="scientific">Amycolatopsis magusensis</name>
    <dbReference type="NCBI Taxonomy" id="882444"/>
    <lineage>
        <taxon>Bacteria</taxon>
        <taxon>Bacillati</taxon>
        <taxon>Actinomycetota</taxon>
        <taxon>Actinomycetes</taxon>
        <taxon>Pseudonocardiales</taxon>
        <taxon>Pseudonocardiaceae</taxon>
        <taxon>Amycolatopsis</taxon>
    </lineage>
</organism>
<keyword evidence="7" id="KW-1185">Reference proteome</keyword>
<keyword evidence="2 6" id="KW-0418">Kinase</keyword>
<dbReference type="Pfam" id="PF07730">
    <property type="entry name" value="HisKA_3"/>
    <property type="match status" value="1"/>
</dbReference>
<evidence type="ECO:0000256" key="3">
    <source>
        <dbReference type="ARBA" id="ARBA00023012"/>
    </source>
</evidence>
<dbReference type="Gene3D" id="3.30.565.10">
    <property type="entry name" value="Histidine kinase-like ATPase, C-terminal domain"/>
    <property type="match status" value="1"/>
</dbReference>
<evidence type="ECO:0000313" key="6">
    <source>
        <dbReference type="EMBL" id="MBP2186781.1"/>
    </source>
</evidence>
<proteinExistence type="predicted"/>